<accession>A0A656Z8D6</accession>
<dbReference type="AlphaFoldDB" id="A0A656Z8D6"/>
<name>A0A656Z8D6_BRUAN</name>
<sequence>MQADLFLLHDSNLFIQCKPLKDLDWSQWENCSHLRLIVTRPVQVEIDRQKNKGSDRQRARKPSRLFREMLKTERNDMVIR</sequence>
<gene>
    <name evidence="1" type="ORF">AB664_03745</name>
</gene>
<evidence type="ECO:0000313" key="1">
    <source>
        <dbReference type="EMBL" id="KYB46075.1"/>
    </source>
</evidence>
<reference evidence="1" key="1">
    <citation type="submission" date="2016-02" db="EMBL/GenBank/DDBJ databases">
        <title>Genomic sequences of Ochrobactrum anthropi.</title>
        <authorList>
            <person name="Chudasama K.S."/>
            <person name="Thaker V.S."/>
        </authorList>
    </citation>
    <scope>NUCLEOTIDE SEQUENCE [LARGE SCALE GENOMIC DNA]</scope>
    <source>
        <strain evidence="1">SUBG007</strain>
    </source>
</reference>
<protein>
    <submittedName>
        <fullName evidence="1">Uncharacterized protein</fullName>
    </submittedName>
</protein>
<proteinExistence type="predicted"/>
<dbReference type="EMBL" id="LUAY01001240">
    <property type="protein sequence ID" value="KYB46075.1"/>
    <property type="molecule type" value="Genomic_DNA"/>
</dbReference>
<organism evidence="1">
    <name type="scientific">Brucella anthropi</name>
    <name type="common">Ochrobactrum anthropi</name>
    <dbReference type="NCBI Taxonomy" id="529"/>
    <lineage>
        <taxon>Bacteria</taxon>
        <taxon>Pseudomonadati</taxon>
        <taxon>Pseudomonadota</taxon>
        <taxon>Alphaproteobacteria</taxon>
        <taxon>Hyphomicrobiales</taxon>
        <taxon>Brucellaceae</taxon>
        <taxon>Brucella/Ochrobactrum group</taxon>
        <taxon>Brucella</taxon>
    </lineage>
</organism>
<comment type="caution">
    <text evidence="1">The sequence shown here is derived from an EMBL/GenBank/DDBJ whole genome shotgun (WGS) entry which is preliminary data.</text>
</comment>